<dbReference type="RefSeq" id="WP_156616631.1">
    <property type="nucleotide sequence ID" value="NZ_WPHR01000052.1"/>
</dbReference>
<feature type="transmembrane region" description="Helical" evidence="1">
    <location>
        <begin position="60"/>
        <end position="83"/>
    </location>
</feature>
<accession>A0A6L6VK49</accession>
<proteinExistence type="predicted"/>
<reference evidence="2 3" key="1">
    <citation type="submission" date="2019-12" db="EMBL/GenBank/DDBJ databases">
        <title>Whole-genome sequencing of Allorhizobium vitis.</title>
        <authorList>
            <person name="Gan H.M."/>
            <person name="Szegedi E."/>
            <person name="Burr T."/>
            <person name="Savka M.A."/>
        </authorList>
    </citation>
    <scope>NUCLEOTIDE SEQUENCE [LARGE SCALE GENOMIC DNA]</scope>
    <source>
        <strain evidence="2 3">CG516</strain>
    </source>
</reference>
<feature type="transmembrane region" description="Helical" evidence="1">
    <location>
        <begin position="95"/>
        <end position="117"/>
    </location>
</feature>
<gene>
    <name evidence="2" type="ORF">GOZ90_26380</name>
</gene>
<name>A0A6L6VK49_AGRVI</name>
<evidence type="ECO:0000256" key="1">
    <source>
        <dbReference type="SAM" id="Phobius"/>
    </source>
</evidence>
<comment type="caution">
    <text evidence="2">The sequence shown here is derived from an EMBL/GenBank/DDBJ whole genome shotgun (WGS) entry which is preliminary data.</text>
</comment>
<dbReference type="EMBL" id="WPHR01000052">
    <property type="protein sequence ID" value="MUZ76170.1"/>
    <property type="molecule type" value="Genomic_DNA"/>
</dbReference>
<feature type="transmembrane region" description="Helical" evidence="1">
    <location>
        <begin position="154"/>
        <end position="171"/>
    </location>
</feature>
<sequence>MKQSLQREWLTDILEATPSIVFLALWRSNVDMQLSGWIGAALAATLLVAFRYFRIQFNPIMLGINVHLVIITPLIMAAFYAGAREFSDVLVTHSYRGVLVTVFVVGCALIVFSQRGFIGTDGLPKRSRWIYSGLLLAVSAATIFWAFTYTGGDLLAVAVPMVGMFGLRRYLIARALDTNQISGIAVLGTGSLLAAGQDTDPA</sequence>
<keyword evidence="1" id="KW-0812">Transmembrane</keyword>
<feature type="transmembrane region" description="Helical" evidence="1">
    <location>
        <begin position="129"/>
        <end position="148"/>
    </location>
</feature>
<protein>
    <submittedName>
        <fullName evidence="2">Uncharacterized protein</fullName>
    </submittedName>
</protein>
<evidence type="ECO:0000313" key="3">
    <source>
        <dbReference type="Proteomes" id="UP000477951"/>
    </source>
</evidence>
<dbReference type="AlphaFoldDB" id="A0A6L6VK49"/>
<keyword evidence="1" id="KW-1133">Transmembrane helix</keyword>
<evidence type="ECO:0000313" key="2">
    <source>
        <dbReference type="EMBL" id="MUZ76170.1"/>
    </source>
</evidence>
<organism evidence="2 3">
    <name type="scientific">Agrobacterium vitis</name>
    <name type="common">Rhizobium vitis</name>
    <dbReference type="NCBI Taxonomy" id="373"/>
    <lineage>
        <taxon>Bacteria</taxon>
        <taxon>Pseudomonadati</taxon>
        <taxon>Pseudomonadota</taxon>
        <taxon>Alphaproteobacteria</taxon>
        <taxon>Hyphomicrobiales</taxon>
        <taxon>Rhizobiaceae</taxon>
        <taxon>Rhizobium/Agrobacterium group</taxon>
        <taxon>Agrobacterium</taxon>
    </lineage>
</organism>
<feature type="transmembrane region" description="Helical" evidence="1">
    <location>
        <begin position="34"/>
        <end position="53"/>
    </location>
</feature>
<dbReference type="Proteomes" id="UP000477951">
    <property type="component" value="Unassembled WGS sequence"/>
</dbReference>
<keyword evidence="1" id="KW-0472">Membrane</keyword>